<comment type="catalytic activity">
    <reaction evidence="2 14">
        <text>adenosylcob(III)inamide phosphate + GTP + H(+) = adenosylcob(III)inamide-GDP + diphosphate</text>
        <dbReference type="Rhea" id="RHEA:22712"/>
        <dbReference type="ChEBI" id="CHEBI:15378"/>
        <dbReference type="ChEBI" id="CHEBI:33019"/>
        <dbReference type="ChEBI" id="CHEBI:37565"/>
        <dbReference type="ChEBI" id="CHEBI:58502"/>
        <dbReference type="ChEBI" id="CHEBI:60487"/>
        <dbReference type="EC" id="2.7.7.62"/>
    </reaction>
</comment>
<dbReference type="AlphaFoldDB" id="A0AAV5NY02"/>
<dbReference type="InterPro" id="IPR003203">
    <property type="entry name" value="CobU/CobP"/>
</dbReference>
<dbReference type="GO" id="GO:0005525">
    <property type="term" value="F:GTP binding"/>
    <property type="evidence" value="ECO:0007669"/>
    <property type="project" value="UniProtKB-UniRule"/>
</dbReference>
<evidence type="ECO:0000313" key="18">
    <source>
        <dbReference type="Proteomes" id="UP001156690"/>
    </source>
</evidence>
<evidence type="ECO:0000256" key="1">
    <source>
        <dbReference type="ARBA" id="ARBA00000312"/>
    </source>
</evidence>
<sequence>MKNHHLVLGGARSGKSTYAEGCVQEIASSSTLKKIYIATAISFDGEMSQRIDIHQQRRGESWNLIEEPLNLAEVIQSLDEGCVVLLDCLTLWLNNVLFELGDDAMDSQVHEKVEELVHAIATSRCRLVVVSNEVGMGIVPLGKVSRLFVDHAGWMNQKVASVCSNVTFIAAGLPLSLKS</sequence>
<keyword evidence="10 14" id="KW-0547">Nucleotide-binding</keyword>
<evidence type="ECO:0000256" key="14">
    <source>
        <dbReference type="PIRNR" id="PIRNR006135"/>
    </source>
</evidence>
<comment type="function">
    <text evidence="4 14">Catalyzes ATP-dependent phosphorylation of adenosylcobinamide and addition of GMP to adenosylcobinamide phosphate.</text>
</comment>
<evidence type="ECO:0000256" key="5">
    <source>
        <dbReference type="ARBA" id="ARBA00004692"/>
    </source>
</evidence>
<organism evidence="17 18">
    <name type="scientific">Vibrio penaeicida</name>
    <dbReference type="NCBI Taxonomy" id="104609"/>
    <lineage>
        <taxon>Bacteria</taxon>
        <taxon>Pseudomonadati</taxon>
        <taxon>Pseudomonadota</taxon>
        <taxon>Gammaproteobacteria</taxon>
        <taxon>Vibrionales</taxon>
        <taxon>Vibrionaceae</taxon>
        <taxon>Vibrio</taxon>
    </lineage>
</organism>
<dbReference type="CDD" id="cd00544">
    <property type="entry name" value="CobU"/>
    <property type="match status" value="1"/>
</dbReference>
<comment type="catalytic activity">
    <reaction evidence="3">
        <text>adenosylcob(III)inamide + GTP = adenosylcob(III)inamide phosphate + GDP + H(+)</text>
        <dbReference type="Rhea" id="RHEA:15765"/>
        <dbReference type="ChEBI" id="CHEBI:2480"/>
        <dbReference type="ChEBI" id="CHEBI:15378"/>
        <dbReference type="ChEBI" id="CHEBI:37565"/>
        <dbReference type="ChEBI" id="CHEBI:58189"/>
        <dbReference type="ChEBI" id="CHEBI:58502"/>
        <dbReference type="EC" id="2.7.1.156"/>
    </reaction>
</comment>
<name>A0AAV5NY02_9VIBR</name>
<evidence type="ECO:0000256" key="7">
    <source>
        <dbReference type="ARBA" id="ARBA00007490"/>
    </source>
</evidence>
<feature type="binding site" evidence="16">
    <location>
        <position position="66"/>
    </location>
    <ligand>
        <name>GTP</name>
        <dbReference type="ChEBI" id="CHEBI:37565"/>
    </ligand>
</feature>
<dbReference type="GO" id="GO:0043752">
    <property type="term" value="F:adenosylcobinamide kinase activity"/>
    <property type="evidence" value="ECO:0007669"/>
    <property type="project" value="UniProtKB-EC"/>
</dbReference>
<accession>A0AAV5NY02</accession>
<comment type="catalytic activity">
    <reaction evidence="1 14">
        <text>adenosylcob(III)inamide + ATP = adenosylcob(III)inamide phosphate + ADP + H(+)</text>
        <dbReference type="Rhea" id="RHEA:15769"/>
        <dbReference type="ChEBI" id="CHEBI:2480"/>
        <dbReference type="ChEBI" id="CHEBI:15378"/>
        <dbReference type="ChEBI" id="CHEBI:30616"/>
        <dbReference type="ChEBI" id="CHEBI:58502"/>
        <dbReference type="ChEBI" id="CHEBI:456216"/>
        <dbReference type="EC" id="2.7.1.156"/>
    </reaction>
</comment>
<dbReference type="EC" id="2.7.1.156" evidence="14"/>
<feature type="binding site" evidence="16">
    <location>
        <begin position="38"/>
        <end position="40"/>
    </location>
    <ligand>
        <name>GTP</name>
        <dbReference type="ChEBI" id="CHEBI:37565"/>
    </ligand>
</feature>
<dbReference type="PANTHER" id="PTHR34848:SF1">
    <property type="entry name" value="BIFUNCTIONAL ADENOSYLCOBALAMIN BIOSYNTHESIS PROTEIN COBU"/>
    <property type="match status" value="1"/>
</dbReference>
<evidence type="ECO:0000256" key="3">
    <source>
        <dbReference type="ARBA" id="ARBA00001522"/>
    </source>
</evidence>
<comment type="pathway">
    <text evidence="5 14">Cofactor biosynthesis; adenosylcobalamin biosynthesis; adenosylcobalamin from cob(II)yrinate a,c-diamide: step 6/7.</text>
</comment>
<dbReference type="Gene3D" id="3.40.50.300">
    <property type="entry name" value="P-loop containing nucleotide triphosphate hydrolases"/>
    <property type="match status" value="1"/>
</dbReference>
<evidence type="ECO:0000256" key="12">
    <source>
        <dbReference type="ARBA" id="ARBA00022840"/>
    </source>
</evidence>
<dbReference type="EC" id="2.7.7.62" evidence="14"/>
<dbReference type="InterPro" id="IPR027417">
    <property type="entry name" value="P-loop_NTPase"/>
</dbReference>
<comment type="similarity">
    <text evidence="7 14">Belongs to the CobU/CobP family.</text>
</comment>
<evidence type="ECO:0000256" key="11">
    <source>
        <dbReference type="ARBA" id="ARBA00022777"/>
    </source>
</evidence>
<dbReference type="PIRSF" id="PIRSF006135">
    <property type="entry name" value="CobU"/>
    <property type="match status" value="1"/>
</dbReference>
<evidence type="ECO:0000313" key="17">
    <source>
        <dbReference type="EMBL" id="GLQ75600.1"/>
    </source>
</evidence>
<dbReference type="GO" id="GO:0005524">
    <property type="term" value="F:ATP binding"/>
    <property type="evidence" value="ECO:0007669"/>
    <property type="project" value="UniProtKB-UniRule"/>
</dbReference>
<gene>
    <name evidence="17" type="primary">cobU</name>
    <name evidence="17" type="ORF">GCM10007932_49620</name>
</gene>
<reference evidence="18" key="1">
    <citation type="journal article" date="2019" name="Int. J. Syst. Evol. Microbiol.">
        <title>The Global Catalogue of Microorganisms (GCM) 10K type strain sequencing project: providing services to taxonomists for standard genome sequencing and annotation.</title>
        <authorList>
            <consortium name="The Broad Institute Genomics Platform"/>
            <consortium name="The Broad Institute Genome Sequencing Center for Infectious Disease"/>
            <person name="Wu L."/>
            <person name="Ma J."/>
        </authorList>
    </citation>
    <scope>NUCLEOTIDE SEQUENCE [LARGE SCALE GENOMIC DNA]</scope>
    <source>
        <strain evidence="18">NBRC 15640</strain>
    </source>
</reference>
<dbReference type="Proteomes" id="UP001156690">
    <property type="component" value="Unassembled WGS sequence"/>
</dbReference>
<dbReference type="PANTHER" id="PTHR34848">
    <property type="match status" value="1"/>
</dbReference>
<evidence type="ECO:0000256" key="9">
    <source>
        <dbReference type="ARBA" id="ARBA00022679"/>
    </source>
</evidence>
<keyword evidence="8 14" id="KW-0169">Cobalamin biosynthesis</keyword>
<proteinExistence type="inferred from homology"/>
<comment type="pathway">
    <text evidence="6 14">Cofactor biosynthesis; adenosylcobalamin biosynthesis; adenosylcobalamin from cob(II)yrinate a,c-diamide: step 5/7.</text>
</comment>
<evidence type="ECO:0000256" key="6">
    <source>
        <dbReference type="ARBA" id="ARBA00005159"/>
    </source>
</evidence>
<keyword evidence="18" id="KW-1185">Reference proteome</keyword>
<dbReference type="NCBIfam" id="NF004469">
    <property type="entry name" value="PRK05800.1"/>
    <property type="match status" value="1"/>
</dbReference>
<dbReference type="SUPFAM" id="SSF52540">
    <property type="entry name" value="P-loop containing nucleoside triphosphate hydrolases"/>
    <property type="match status" value="1"/>
</dbReference>
<keyword evidence="12 14" id="KW-0067">ATP-binding</keyword>
<evidence type="ECO:0000256" key="13">
    <source>
        <dbReference type="ARBA" id="ARBA00023134"/>
    </source>
</evidence>
<evidence type="ECO:0000256" key="8">
    <source>
        <dbReference type="ARBA" id="ARBA00022573"/>
    </source>
</evidence>
<evidence type="ECO:0000256" key="10">
    <source>
        <dbReference type="ARBA" id="ARBA00022741"/>
    </source>
</evidence>
<dbReference type="GO" id="GO:0009236">
    <property type="term" value="P:cobalamin biosynthetic process"/>
    <property type="evidence" value="ECO:0007669"/>
    <property type="project" value="UniProtKB-UniRule"/>
</dbReference>
<keyword evidence="11 14" id="KW-0418">Kinase</keyword>
<dbReference type="GO" id="GO:0008820">
    <property type="term" value="F:cobinamide phosphate guanylyltransferase activity"/>
    <property type="evidence" value="ECO:0007669"/>
    <property type="project" value="UniProtKB-UniRule"/>
</dbReference>
<evidence type="ECO:0000256" key="4">
    <source>
        <dbReference type="ARBA" id="ARBA00003889"/>
    </source>
</evidence>
<dbReference type="Pfam" id="PF02283">
    <property type="entry name" value="CobU"/>
    <property type="match status" value="1"/>
</dbReference>
<evidence type="ECO:0000256" key="16">
    <source>
        <dbReference type="PIRSR" id="PIRSR006135-2"/>
    </source>
</evidence>
<feature type="active site" description="GMP-histidine intermediate" evidence="15">
    <location>
        <position position="54"/>
    </location>
</feature>
<evidence type="ECO:0000256" key="15">
    <source>
        <dbReference type="PIRSR" id="PIRSR006135-1"/>
    </source>
</evidence>
<keyword evidence="9 14" id="KW-0808">Transferase</keyword>
<keyword evidence="13 14" id="KW-0342">GTP-binding</keyword>
<dbReference type="RefSeq" id="WP_126609739.1">
    <property type="nucleotide sequence ID" value="NZ_AP025144.1"/>
</dbReference>
<feature type="binding site" evidence="16">
    <location>
        <position position="87"/>
    </location>
    <ligand>
        <name>GTP</name>
        <dbReference type="ChEBI" id="CHEBI:37565"/>
    </ligand>
</feature>
<feature type="binding site" evidence="16">
    <location>
        <begin position="9"/>
        <end position="16"/>
    </location>
    <ligand>
        <name>GTP</name>
        <dbReference type="ChEBI" id="CHEBI:37565"/>
    </ligand>
</feature>
<evidence type="ECO:0000256" key="2">
    <source>
        <dbReference type="ARBA" id="ARBA00000711"/>
    </source>
</evidence>
<protein>
    <recommendedName>
        <fullName evidence="14">Bifunctional adenosylcobalamin biosynthesis protein</fullName>
        <ecNumber evidence="14">2.7.1.156</ecNumber>
        <ecNumber evidence="14">2.7.7.62</ecNumber>
    </recommendedName>
</protein>
<dbReference type="EMBL" id="BSNX01000074">
    <property type="protein sequence ID" value="GLQ75600.1"/>
    <property type="molecule type" value="Genomic_DNA"/>
</dbReference>
<comment type="caution">
    <text evidence="17">The sequence shown here is derived from an EMBL/GenBank/DDBJ whole genome shotgun (WGS) entry which is preliminary data.</text>
</comment>